<dbReference type="OrthoDB" id="10005532at2759"/>
<dbReference type="Proteomes" id="UP000663829">
    <property type="component" value="Unassembled WGS sequence"/>
</dbReference>
<evidence type="ECO:0000313" key="2">
    <source>
        <dbReference type="EMBL" id="CAF1563514.1"/>
    </source>
</evidence>
<dbReference type="Proteomes" id="UP000681722">
    <property type="component" value="Unassembled WGS sequence"/>
</dbReference>
<sequence length="246" mass="28572">TFNLFESYYLPSTTIDQHHKLENELISTRLYILLLIISFVILVFYSSLIRITQTVIVNEPSITKYTQIYERYSQTLSCPCDRISVSYKDIIQIQPFYHQICSSDFIKDQWIFYINNQPIDNDDMDPRDFRLTGGSSFRMLQYICQTSNSTIFNSISTFYSTQYITSTLISNDLFNKQINAEINLFISTTISTYARSLQLIRSTTQANGLISALQTNVYFVEQDPNYSQTTGIIIEPQSVFENLVKK</sequence>
<gene>
    <name evidence="2" type="ORF">GPM918_LOCUS39921</name>
    <name evidence="3" type="ORF">SRO942_LOCUS40829</name>
</gene>
<keyword evidence="1" id="KW-1133">Transmembrane helix</keyword>
<evidence type="ECO:0000313" key="3">
    <source>
        <dbReference type="EMBL" id="CAF4425233.1"/>
    </source>
</evidence>
<reference evidence="2" key="1">
    <citation type="submission" date="2021-02" db="EMBL/GenBank/DDBJ databases">
        <authorList>
            <person name="Nowell W R."/>
        </authorList>
    </citation>
    <scope>NUCLEOTIDE SEQUENCE</scope>
</reference>
<feature type="transmembrane region" description="Helical" evidence="1">
    <location>
        <begin position="30"/>
        <end position="48"/>
    </location>
</feature>
<name>A0A815XWN2_9BILA</name>
<dbReference type="EMBL" id="CAJOBC010094459">
    <property type="protein sequence ID" value="CAF4425233.1"/>
    <property type="molecule type" value="Genomic_DNA"/>
</dbReference>
<keyword evidence="4" id="KW-1185">Reference proteome</keyword>
<keyword evidence="1" id="KW-0472">Membrane</keyword>
<dbReference type="AlphaFoldDB" id="A0A815XWN2"/>
<keyword evidence="1" id="KW-0812">Transmembrane</keyword>
<accession>A0A815XWN2</accession>
<protein>
    <recommendedName>
        <fullName evidence="5">Transmembrane protein</fullName>
    </recommendedName>
</protein>
<feature type="non-terminal residue" evidence="2">
    <location>
        <position position="1"/>
    </location>
</feature>
<evidence type="ECO:0000313" key="4">
    <source>
        <dbReference type="Proteomes" id="UP000663829"/>
    </source>
</evidence>
<evidence type="ECO:0008006" key="5">
    <source>
        <dbReference type="Google" id="ProtNLM"/>
    </source>
</evidence>
<comment type="caution">
    <text evidence="2">The sequence shown here is derived from an EMBL/GenBank/DDBJ whole genome shotgun (WGS) entry which is preliminary data.</text>
</comment>
<organism evidence="2 4">
    <name type="scientific">Didymodactylos carnosus</name>
    <dbReference type="NCBI Taxonomy" id="1234261"/>
    <lineage>
        <taxon>Eukaryota</taxon>
        <taxon>Metazoa</taxon>
        <taxon>Spiralia</taxon>
        <taxon>Gnathifera</taxon>
        <taxon>Rotifera</taxon>
        <taxon>Eurotatoria</taxon>
        <taxon>Bdelloidea</taxon>
        <taxon>Philodinida</taxon>
        <taxon>Philodinidae</taxon>
        <taxon>Didymodactylos</taxon>
    </lineage>
</organism>
<dbReference type="EMBL" id="CAJNOQ010028696">
    <property type="protein sequence ID" value="CAF1563514.1"/>
    <property type="molecule type" value="Genomic_DNA"/>
</dbReference>
<proteinExistence type="predicted"/>
<evidence type="ECO:0000256" key="1">
    <source>
        <dbReference type="SAM" id="Phobius"/>
    </source>
</evidence>